<sequence length="129" mass="14550">MPEAVEGWMPETLPMWCIHSEVKDANVAGRPSSIPGGDVAVDREETLRVNSWRQELSDLREMVHTRAAGLCMDSVQGLLAAKPELETQLISWPKIVRRRHRYEKALKEWEVQPPRYPSPGTDAARSSSS</sequence>
<dbReference type="AlphaFoldDB" id="A0A1C7M6H6"/>
<dbReference type="Proteomes" id="UP000092993">
    <property type="component" value="Unassembled WGS sequence"/>
</dbReference>
<evidence type="ECO:0000313" key="3">
    <source>
        <dbReference type="Proteomes" id="UP000092993"/>
    </source>
</evidence>
<proteinExistence type="predicted"/>
<protein>
    <submittedName>
        <fullName evidence="2">Uncharacterized protein</fullName>
    </submittedName>
</protein>
<reference evidence="2 3" key="1">
    <citation type="submission" date="2016-03" db="EMBL/GenBank/DDBJ databases">
        <title>Whole genome sequencing of Grifola frondosa 9006-11.</title>
        <authorList>
            <person name="Min B."/>
            <person name="Park H."/>
            <person name="Kim J.-G."/>
            <person name="Cho H."/>
            <person name="Oh Y.-L."/>
            <person name="Kong W.-S."/>
            <person name="Choi I.-G."/>
        </authorList>
    </citation>
    <scope>NUCLEOTIDE SEQUENCE [LARGE SCALE GENOMIC DNA]</scope>
    <source>
        <strain evidence="2 3">9006-11</strain>
    </source>
</reference>
<comment type="caution">
    <text evidence="2">The sequence shown here is derived from an EMBL/GenBank/DDBJ whole genome shotgun (WGS) entry which is preliminary data.</text>
</comment>
<dbReference type="EMBL" id="LUGG01000009">
    <property type="protein sequence ID" value="OBZ72555.1"/>
    <property type="molecule type" value="Genomic_DNA"/>
</dbReference>
<keyword evidence="3" id="KW-1185">Reference proteome</keyword>
<feature type="region of interest" description="Disordered" evidence="1">
    <location>
        <begin position="110"/>
        <end position="129"/>
    </location>
</feature>
<gene>
    <name evidence="2" type="ORF">A0H81_08073</name>
</gene>
<name>A0A1C7M6H6_GRIFR</name>
<evidence type="ECO:0000313" key="2">
    <source>
        <dbReference type="EMBL" id="OBZ72555.1"/>
    </source>
</evidence>
<accession>A0A1C7M6H6</accession>
<evidence type="ECO:0000256" key="1">
    <source>
        <dbReference type="SAM" id="MobiDB-lite"/>
    </source>
</evidence>
<organism evidence="2 3">
    <name type="scientific">Grifola frondosa</name>
    <name type="common">Maitake</name>
    <name type="synonym">Polyporus frondosus</name>
    <dbReference type="NCBI Taxonomy" id="5627"/>
    <lineage>
        <taxon>Eukaryota</taxon>
        <taxon>Fungi</taxon>
        <taxon>Dikarya</taxon>
        <taxon>Basidiomycota</taxon>
        <taxon>Agaricomycotina</taxon>
        <taxon>Agaricomycetes</taxon>
        <taxon>Polyporales</taxon>
        <taxon>Grifolaceae</taxon>
        <taxon>Grifola</taxon>
    </lineage>
</organism>